<dbReference type="Gramene" id="TraesLAC5B03G02930840.1">
    <property type="protein sequence ID" value="TraesLAC5B03G02930840.1.CDS1"/>
    <property type="gene ID" value="TraesLAC5B03G02930840"/>
</dbReference>
<dbReference type="OrthoDB" id="653077at2759"/>
<dbReference type="OMA" id="SWTMVDT"/>
<dbReference type="Gramene" id="TraesLDM5B03G02979660.1">
    <property type="protein sequence ID" value="TraesLDM5B03G02979660.1.CDS1"/>
    <property type="gene ID" value="TraesLDM5B03G02979660"/>
</dbReference>
<name>A0A3B6LUK9_WHEAT</name>
<proteinExistence type="predicted"/>
<protein>
    <recommendedName>
        <fullName evidence="2">KIB1-4 beta-propeller domain-containing protein</fullName>
    </recommendedName>
</protein>
<dbReference type="Gramene" id="TraesCS5B03G1066300.1">
    <property type="protein sequence ID" value="TraesCS5B03G1066300.1.CDS1"/>
    <property type="gene ID" value="TraesCS5B03G1066300"/>
</dbReference>
<dbReference type="Gramene" id="TraesSTA5B03G02967360.1">
    <property type="protein sequence ID" value="TraesSTA5B03G02967360.1.CDS1"/>
    <property type="gene ID" value="TraesSTA5B03G02967360"/>
</dbReference>
<dbReference type="Gramene" id="TraesNOR5B03G03004560.1">
    <property type="protein sequence ID" value="TraesNOR5B03G03004560.1.CDS1"/>
    <property type="gene ID" value="TraesNOR5B03G03004560"/>
</dbReference>
<evidence type="ECO:0000313" key="4">
    <source>
        <dbReference type="Proteomes" id="UP000019116"/>
    </source>
</evidence>
<dbReference type="Pfam" id="PF03478">
    <property type="entry name" value="Beta-prop_KIB1-4"/>
    <property type="match status" value="1"/>
</dbReference>
<dbReference type="Gramene" id="TraesWEE_scaffold_125394_01G000100.1">
    <property type="protein sequence ID" value="TraesWEE_scaffold_125394_01G000100.1"/>
    <property type="gene ID" value="TraesWEE_scaffold_125394_01G000100"/>
</dbReference>
<dbReference type="PANTHER" id="PTHR33165:SF57">
    <property type="entry name" value="OS10G0568000 PROTEIN"/>
    <property type="match status" value="1"/>
</dbReference>
<dbReference type="Gramene" id="TraesCS5B02G433400.1">
    <property type="protein sequence ID" value="TraesCS5B02G433400.1.cds1"/>
    <property type="gene ID" value="TraesCS5B02G433400"/>
</dbReference>
<dbReference type="Proteomes" id="UP000019116">
    <property type="component" value="Chromosome 5B"/>
</dbReference>
<evidence type="ECO:0000256" key="1">
    <source>
        <dbReference type="SAM" id="MobiDB-lite"/>
    </source>
</evidence>
<dbReference type="Gramene" id="TraesJAG5B03G02973100.1">
    <property type="protein sequence ID" value="TraesJAG5B03G02973100.1.CDS1"/>
    <property type="gene ID" value="TraesJAG5B03G02973100"/>
</dbReference>
<dbReference type="Gramene" id="TraesPARA_EIv1.0_1732860.1">
    <property type="protein sequence ID" value="TraesPARA_EIv1.0_1732860.1.CDS1"/>
    <property type="gene ID" value="TraesPARA_EIv1.0_1732860"/>
</dbReference>
<reference evidence="3" key="1">
    <citation type="submission" date="2018-08" db="EMBL/GenBank/DDBJ databases">
        <authorList>
            <person name="Rossello M."/>
        </authorList>
    </citation>
    <scope>NUCLEOTIDE SEQUENCE [LARGE SCALE GENOMIC DNA]</scope>
    <source>
        <strain evidence="3">cv. Chinese Spring</strain>
    </source>
</reference>
<dbReference type="Gramene" id="TraesMAC5B03G02974120.1">
    <property type="protein sequence ID" value="TraesMAC5B03G02974120.1.CDS1"/>
    <property type="gene ID" value="TraesMAC5B03G02974120"/>
</dbReference>
<dbReference type="AlphaFoldDB" id="A0A3B6LUK9"/>
<reference evidence="3" key="2">
    <citation type="submission" date="2018-10" db="UniProtKB">
        <authorList>
            <consortium name="EnsemblPlants"/>
        </authorList>
    </citation>
    <scope>IDENTIFICATION</scope>
</reference>
<feature type="compositionally biased region" description="Polar residues" evidence="1">
    <location>
        <begin position="29"/>
        <end position="40"/>
    </location>
</feature>
<feature type="compositionally biased region" description="Polar residues" evidence="1">
    <location>
        <begin position="1"/>
        <end position="13"/>
    </location>
</feature>
<dbReference type="Gramene" id="TraesJUL5B03G02997800.1">
    <property type="protein sequence ID" value="TraesJUL5B03G02997800.1.CDS1"/>
    <property type="gene ID" value="TraesJUL5B03G02997800"/>
</dbReference>
<dbReference type="Gramene" id="TraesCLE_scaffold_088157_01G000100.1">
    <property type="protein sequence ID" value="TraesCLE_scaffold_088157_01G000100.1"/>
    <property type="gene ID" value="TraesCLE_scaffold_088157_01G000100"/>
</dbReference>
<feature type="domain" description="KIB1-4 beta-propeller" evidence="2">
    <location>
        <begin position="127"/>
        <end position="377"/>
    </location>
</feature>
<keyword evidence="4" id="KW-1185">Reference proteome</keyword>
<accession>A0A3B6LUK9</accession>
<evidence type="ECO:0000259" key="2">
    <source>
        <dbReference type="Pfam" id="PF03478"/>
    </source>
</evidence>
<dbReference type="Gramene" id="TraesSYM7B03G04043280.1">
    <property type="protein sequence ID" value="TraesSYM7B03G04043280.1.CDS1"/>
    <property type="gene ID" value="TraesSYM7B03G04043280"/>
</dbReference>
<feature type="region of interest" description="Disordered" evidence="1">
    <location>
        <begin position="1"/>
        <end position="45"/>
    </location>
</feature>
<dbReference type="Gramene" id="TraesARI7B03G04296710.1">
    <property type="protein sequence ID" value="TraesARI7B03G04296710.1.CDS1"/>
    <property type="gene ID" value="TraesARI7B03G04296710"/>
</dbReference>
<dbReference type="InterPro" id="IPR005174">
    <property type="entry name" value="KIB1-4_b-propeller"/>
</dbReference>
<organism evidence="3">
    <name type="scientific">Triticum aestivum</name>
    <name type="common">Wheat</name>
    <dbReference type="NCBI Taxonomy" id="4565"/>
    <lineage>
        <taxon>Eukaryota</taxon>
        <taxon>Viridiplantae</taxon>
        <taxon>Streptophyta</taxon>
        <taxon>Embryophyta</taxon>
        <taxon>Tracheophyta</taxon>
        <taxon>Spermatophyta</taxon>
        <taxon>Magnoliopsida</taxon>
        <taxon>Liliopsida</taxon>
        <taxon>Poales</taxon>
        <taxon>Poaceae</taxon>
        <taxon>BOP clade</taxon>
        <taxon>Pooideae</taxon>
        <taxon>Triticodae</taxon>
        <taxon>Triticeae</taxon>
        <taxon>Triticinae</taxon>
        <taxon>Triticum</taxon>
    </lineage>
</organism>
<dbReference type="EnsemblPlants" id="TraesCS5B02G433400.1">
    <property type="protein sequence ID" value="TraesCS5B02G433400.1.cds1"/>
    <property type="gene ID" value="TraesCS5B02G433400"/>
</dbReference>
<dbReference type="Gramene" id="TraesROB_scaffold_108459_01G000100.1">
    <property type="protein sequence ID" value="TraesROB_scaffold_108459_01G000100.1"/>
    <property type="gene ID" value="TraesROB_scaffold_108459_01G000100"/>
</dbReference>
<sequence>MAGTSGAQISSRRAANRPRALPDPRRPCPSSNIRSHTQSAGRKRKYSVAIDVDPVRDWANIGDGPAGLIAELALASDVADYIRFRAVCQPWRRCSPDPSAGGLDGRFLPRKWIMLDKALAGPRRHRFLNVSTGECIRMDLPELAEHTLLSLTPEGLLLLLLEPTLVVRLLNPLTRQLTNLPPMTALLRPGQHRSRQCGFKIGKTFSVSGVGLVADASMVAVNFFDPRGLFVAKPGDESWTMVDTMVDKEYINSGLPFAGRFYCANYRGVMVLTMGSDQQPPRLQLVADRSDSFYFSLMAHSLHLVDNGGELMLVHRALSRDSMRYDAYRVDLEAGVLTLAKGFNGRAVFMGMCRSISVSAEAAYPSLAADTIYLGHDCDDHIQGYNIADGSRCSLIEAVCPLSVVDCLRRSIQGVGKRLA</sequence>
<evidence type="ECO:0000313" key="3">
    <source>
        <dbReference type="EnsemblPlants" id="TraesCS5B02G433400.1.cds1"/>
    </source>
</evidence>
<dbReference type="PANTHER" id="PTHR33165">
    <property type="entry name" value="F-BOX DOMAIN CONTAINING PROTEIN-LIKE-RELATED"/>
    <property type="match status" value="1"/>
</dbReference>
<dbReference type="Gramene" id="TraesCAD_scaffold_115591_01G000100.1">
    <property type="protein sequence ID" value="TraesCAD_scaffold_115591_01G000100.1"/>
    <property type="gene ID" value="TraesCAD_scaffold_115591_01G000100"/>
</dbReference>